<keyword evidence="7" id="KW-0805">Transcription regulation</keyword>
<feature type="domain" description="Cyclin-like" evidence="17">
    <location>
        <begin position="349"/>
        <end position="434"/>
    </location>
</feature>
<keyword evidence="8 15" id="KW-0195">Cyclin</keyword>
<evidence type="ECO:0000259" key="17">
    <source>
        <dbReference type="SMART" id="SM00385"/>
    </source>
</evidence>
<dbReference type="Gene3D" id="1.10.472.10">
    <property type="entry name" value="Cyclin-like"/>
    <property type="match status" value="2"/>
</dbReference>
<evidence type="ECO:0000256" key="7">
    <source>
        <dbReference type="ARBA" id="ARBA00023015"/>
    </source>
</evidence>
<evidence type="ECO:0000256" key="13">
    <source>
        <dbReference type="ARBA" id="ARBA00023329"/>
    </source>
</evidence>
<keyword evidence="11" id="KW-0539">Nucleus</keyword>
<feature type="region of interest" description="Disordered" evidence="16">
    <location>
        <begin position="225"/>
        <end position="254"/>
    </location>
</feature>
<keyword evidence="5" id="KW-0132">Cell division</keyword>
<dbReference type="InterPro" id="IPR036915">
    <property type="entry name" value="Cyclin-like_sf"/>
</dbReference>
<keyword evidence="13" id="KW-0968">Cytoplasmic vesicle</keyword>
<organism evidence="18 19">
    <name type="scientific">Oncorhynchus tshawytscha</name>
    <name type="common">Chinook salmon</name>
    <name type="synonym">Salmo tshawytscha</name>
    <dbReference type="NCBI Taxonomy" id="74940"/>
    <lineage>
        <taxon>Eukaryota</taxon>
        <taxon>Metazoa</taxon>
        <taxon>Chordata</taxon>
        <taxon>Craniata</taxon>
        <taxon>Vertebrata</taxon>
        <taxon>Euteleostomi</taxon>
        <taxon>Actinopterygii</taxon>
        <taxon>Neopterygii</taxon>
        <taxon>Teleostei</taxon>
        <taxon>Protacanthopterygii</taxon>
        <taxon>Salmoniformes</taxon>
        <taxon>Salmonidae</taxon>
        <taxon>Salmoninae</taxon>
        <taxon>Oncorhynchus</taxon>
    </lineage>
</organism>
<accession>A0AAZ3NS51</accession>
<comment type="similarity">
    <text evidence="3">Belongs to the cyclin family. Cyclin AB subfamily.</text>
</comment>
<dbReference type="Ensembl" id="ENSOTST00005156057.1">
    <property type="protein sequence ID" value="ENSOTSP00005107282.1"/>
    <property type="gene ID" value="ENSOTSG00005052913.1"/>
</dbReference>
<dbReference type="AlphaFoldDB" id="A0AAZ3NS51"/>
<dbReference type="GO" id="GO:0016604">
    <property type="term" value="C:nuclear body"/>
    <property type="evidence" value="ECO:0007669"/>
    <property type="project" value="UniProtKB-SubCell"/>
</dbReference>
<comment type="subcellular location">
    <subcellularLocation>
        <location evidence="2">Cytoplasm</location>
        <location evidence="2">Cytosol</location>
    </subcellularLocation>
    <subcellularLocation>
        <location evidence="1">Cytoplasmic vesicle</location>
        <location evidence="1">Autophagosome</location>
    </subcellularLocation>
    <subcellularLocation>
        <location evidence="14">Nucleus</location>
        <location evidence="14">Nuclear body</location>
    </subcellularLocation>
</comment>
<dbReference type="GO" id="GO:0051301">
    <property type="term" value="P:cell division"/>
    <property type="evidence" value="ECO:0007669"/>
    <property type="project" value="UniProtKB-KW"/>
</dbReference>
<reference evidence="18" key="2">
    <citation type="submission" date="2025-08" db="UniProtKB">
        <authorList>
            <consortium name="Ensembl"/>
        </authorList>
    </citation>
    <scope>IDENTIFICATION</scope>
</reference>
<evidence type="ECO:0000256" key="8">
    <source>
        <dbReference type="ARBA" id="ARBA00023127"/>
    </source>
</evidence>
<dbReference type="InterPro" id="IPR006671">
    <property type="entry name" value="Cyclin_N"/>
</dbReference>
<dbReference type="InterPro" id="IPR048258">
    <property type="entry name" value="Cyclins_cyclin-box"/>
</dbReference>
<proteinExistence type="inferred from homology"/>
<gene>
    <name evidence="18" type="primary">INTS14</name>
</gene>
<sequence length="605" mass="67988">MFQRLTSVLFGGDVEEVSGGGPGEQGFGQKEEDEEWILVDYLAEACSSPCGDGLSEVELTSEEEGDLVVVPSPIASSPIRYASCTSLDSTADTEDGGPEEEEGGFQRLEACSLEESWFVTPPPCFGGGRRGKPMVLETSPLENLLIEHPSMSVYTTHCPPRLSLNLPLSLNLNLCLPPVDTPVAVGMEPGRRSLDTPCHSGTLKPSIDRMANVRRSGRITLQARDENAPEQNVKITRKRKSETSKKMPPAVKKQSYEIQKRWSEEGASPCVLVETPHKELVMTRDLSGFKQFRFKNIFIKTSPLPCLSWASSDDVWIKMLNKELKYVHDKGFLQQHPKLKPKMRAILLDWLLEVSEVYTLHRETAYLAQDFFDRFMLTQDDMAKDRLQLIGITALFIASKIEEIYPPKLHEFAYVTDGACEEEAILEMELVMLKALNWNLCPETVITWLKLYAQVESLKDGVNFLVPQFSQDTYIQITQVSPLAPPQLLLTLDFRRRFLNPTALLCYYIVTNVCFCAGLTWDSIAPCVRWMSPFMHTVSACPRAELKDFKKVTSDDRHNIQTHVDYLSMLSDAHQRQPDSQDRLSPAAIGGILTPPKSTEKPANH</sequence>
<evidence type="ECO:0000256" key="3">
    <source>
        <dbReference type="ARBA" id="ARBA00006955"/>
    </source>
</evidence>
<evidence type="ECO:0000313" key="19">
    <source>
        <dbReference type="Proteomes" id="UP000694402"/>
    </source>
</evidence>
<dbReference type="PANTHER" id="PTHR31671:SF0">
    <property type="entry name" value="TUMOR PROTEIN P53-INDUCIBLE NUCLEAR PROTEIN 1"/>
    <property type="match status" value="1"/>
</dbReference>
<keyword evidence="9" id="KW-0010">Activator</keyword>
<keyword evidence="6" id="KW-0072">Autophagy</keyword>
<protein>
    <recommendedName>
        <fullName evidence="17">Cyclin-like domain-containing protein</fullName>
    </recommendedName>
</protein>
<dbReference type="InterPro" id="IPR013763">
    <property type="entry name" value="Cyclin-like_dom"/>
</dbReference>
<name>A0AAZ3NS51_ONCTS</name>
<evidence type="ECO:0000256" key="16">
    <source>
        <dbReference type="SAM" id="MobiDB-lite"/>
    </source>
</evidence>
<dbReference type="PROSITE" id="PS00292">
    <property type="entry name" value="CYCLINS"/>
    <property type="match status" value="1"/>
</dbReference>
<evidence type="ECO:0000256" key="1">
    <source>
        <dbReference type="ARBA" id="ARBA00004419"/>
    </source>
</evidence>
<dbReference type="Pfam" id="PF14839">
    <property type="entry name" value="DOR"/>
    <property type="match status" value="1"/>
</dbReference>
<dbReference type="SUPFAM" id="SSF47954">
    <property type="entry name" value="Cyclin-like"/>
    <property type="match status" value="2"/>
</dbReference>
<reference evidence="18" key="3">
    <citation type="submission" date="2025-09" db="UniProtKB">
        <authorList>
            <consortium name="Ensembl"/>
        </authorList>
    </citation>
    <scope>IDENTIFICATION</scope>
</reference>
<dbReference type="GO" id="GO:0031410">
    <property type="term" value="C:cytoplasmic vesicle"/>
    <property type="evidence" value="ECO:0007669"/>
    <property type="project" value="UniProtKB-KW"/>
</dbReference>
<evidence type="ECO:0000256" key="15">
    <source>
        <dbReference type="RuleBase" id="RU000383"/>
    </source>
</evidence>
<dbReference type="GeneTree" id="ENSGT00940000156934"/>
<evidence type="ECO:0000256" key="10">
    <source>
        <dbReference type="ARBA" id="ARBA00023163"/>
    </source>
</evidence>
<evidence type="ECO:0000256" key="6">
    <source>
        <dbReference type="ARBA" id="ARBA00023006"/>
    </source>
</evidence>
<dbReference type="PANTHER" id="PTHR31671">
    <property type="entry name" value="DIABETES AND OBESITY REGULATED, ISOFORM G"/>
    <property type="match status" value="1"/>
</dbReference>
<dbReference type="GO" id="GO:0000045">
    <property type="term" value="P:autophagosome assembly"/>
    <property type="evidence" value="ECO:0007669"/>
    <property type="project" value="TreeGrafter"/>
</dbReference>
<evidence type="ECO:0000256" key="4">
    <source>
        <dbReference type="ARBA" id="ARBA00022490"/>
    </source>
</evidence>
<keyword evidence="10" id="KW-0804">Transcription</keyword>
<dbReference type="GO" id="GO:0045893">
    <property type="term" value="P:positive regulation of DNA-templated transcription"/>
    <property type="evidence" value="ECO:0007669"/>
    <property type="project" value="TreeGrafter"/>
</dbReference>
<reference evidence="19" key="1">
    <citation type="journal article" date="2018" name="PLoS ONE">
        <title>Chinook salmon (Oncorhynchus tshawytscha) genome and transcriptome.</title>
        <authorList>
            <person name="Christensen K.A."/>
            <person name="Leong J.S."/>
            <person name="Sakhrani D."/>
            <person name="Biagi C.A."/>
            <person name="Minkley D.R."/>
            <person name="Withler R.E."/>
            <person name="Rondeau E.B."/>
            <person name="Koop B.F."/>
            <person name="Devlin R.H."/>
        </authorList>
    </citation>
    <scope>NUCLEOTIDE SEQUENCE [LARGE SCALE GENOMIC DNA]</scope>
</reference>
<evidence type="ECO:0000313" key="18">
    <source>
        <dbReference type="Ensembl" id="ENSOTSP00005107282.1"/>
    </source>
</evidence>
<dbReference type="InterPro" id="IPR029431">
    <property type="entry name" value="TP53INP"/>
</dbReference>
<dbReference type="Pfam" id="PF00134">
    <property type="entry name" value="Cyclin_N"/>
    <property type="match status" value="1"/>
</dbReference>
<dbReference type="Proteomes" id="UP000694402">
    <property type="component" value="Unassembled WGS sequence"/>
</dbReference>
<evidence type="ECO:0000256" key="5">
    <source>
        <dbReference type="ARBA" id="ARBA00022618"/>
    </source>
</evidence>
<dbReference type="GO" id="GO:0005829">
    <property type="term" value="C:cytosol"/>
    <property type="evidence" value="ECO:0007669"/>
    <property type="project" value="UniProtKB-SubCell"/>
</dbReference>
<evidence type="ECO:0000256" key="12">
    <source>
        <dbReference type="ARBA" id="ARBA00023306"/>
    </source>
</evidence>
<dbReference type="FunFam" id="1.10.472.10:FF:000001">
    <property type="entry name" value="G2/mitotic-specific cyclin"/>
    <property type="match status" value="1"/>
</dbReference>
<dbReference type="SMART" id="SM00385">
    <property type="entry name" value="CYCLIN"/>
    <property type="match status" value="1"/>
</dbReference>
<dbReference type="GO" id="GO:0005776">
    <property type="term" value="C:autophagosome"/>
    <property type="evidence" value="ECO:0007669"/>
    <property type="project" value="UniProtKB-SubCell"/>
</dbReference>
<keyword evidence="19" id="KW-1185">Reference proteome</keyword>
<evidence type="ECO:0000256" key="11">
    <source>
        <dbReference type="ARBA" id="ARBA00023242"/>
    </source>
</evidence>
<evidence type="ECO:0000256" key="2">
    <source>
        <dbReference type="ARBA" id="ARBA00004514"/>
    </source>
</evidence>
<evidence type="ECO:0000256" key="9">
    <source>
        <dbReference type="ARBA" id="ARBA00023159"/>
    </source>
</evidence>
<keyword evidence="4" id="KW-0963">Cytoplasm</keyword>
<keyword evidence="12" id="KW-0131">Cell cycle</keyword>
<feature type="region of interest" description="Disordered" evidence="16">
    <location>
        <begin position="575"/>
        <end position="605"/>
    </location>
</feature>
<evidence type="ECO:0000256" key="14">
    <source>
        <dbReference type="ARBA" id="ARBA00034306"/>
    </source>
</evidence>